<gene>
    <name evidence="1" type="ORF">HMPREF9442_03041</name>
</gene>
<dbReference type="AlphaFoldDB" id="F3QXV2"/>
<protein>
    <submittedName>
        <fullName evidence="1">Conserved domain protein</fullName>
    </submittedName>
</protein>
<keyword evidence="2" id="KW-1185">Reference proteome</keyword>
<name>F3QXV2_9BACT</name>
<evidence type="ECO:0000313" key="1">
    <source>
        <dbReference type="EMBL" id="EGG50986.1"/>
    </source>
</evidence>
<dbReference type="Proteomes" id="UP000005546">
    <property type="component" value="Unassembled WGS sequence"/>
</dbReference>
<dbReference type="RefSeq" id="WP_008629547.1">
    <property type="nucleotide sequence ID" value="NZ_GL883885.1"/>
</dbReference>
<dbReference type="HOGENOM" id="CLU_2956473_0_0_10"/>
<comment type="caution">
    <text evidence="1">The sequence shown here is derived from an EMBL/GenBank/DDBJ whole genome shotgun (WGS) entry which is preliminary data.</text>
</comment>
<sequence length="59" mass="7040">MKNESAPNEKSITGEQFFVWRRFVFVYAFLAETPENSLFPAFKHLETYRAEEHTNQKAR</sequence>
<reference evidence="1 2" key="1">
    <citation type="submission" date="2011-02" db="EMBL/GenBank/DDBJ databases">
        <authorList>
            <person name="Weinstock G."/>
            <person name="Sodergren E."/>
            <person name="Clifton S."/>
            <person name="Fulton L."/>
            <person name="Fulton B."/>
            <person name="Courtney L."/>
            <person name="Fronick C."/>
            <person name="Harrison M."/>
            <person name="Strong C."/>
            <person name="Farmer C."/>
            <person name="Delahaunty K."/>
            <person name="Markovic C."/>
            <person name="Hall O."/>
            <person name="Minx P."/>
            <person name="Tomlinson C."/>
            <person name="Mitreva M."/>
            <person name="Hou S."/>
            <person name="Chen J."/>
            <person name="Wollam A."/>
            <person name="Pepin K.H."/>
            <person name="Johnson M."/>
            <person name="Bhonagiri V."/>
            <person name="Zhang X."/>
            <person name="Suruliraj S."/>
            <person name="Warren W."/>
            <person name="Chinwalla A."/>
            <person name="Mardis E.R."/>
            <person name="Wilson R.K."/>
        </authorList>
    </citation>
    <scope>NUCLEOTIDE SEQUENCE [LARGE SCALE GENOMIC DNA]</scope>
    <source>
        <strain evidence="1 2">YIT 11841</strain>
    </source>
</reference>
<dbReference type="OrthoDB" id="9868788at2"/>
<organism evidence="1 2">
    <name type="scientific">Paraprevotella xylaniphila YIT 11841</name>
    <dbReference type="NCBI Taxonomy" id="762982"/>
    <lineage>
        <taxon>Bacteria</taxon>
        <taxon>Pseudomonadati</taxon>
        <taxon>Bacteroidota</taxon>
        <taxon>Bacteroidia</taxon>
        <taxon>Bacteroidales</taxon>
        <taxon>Prevotellaceae</taxon>
        <taxon>Paraprevotella</taxon>
    </lineage>
</organism>
<evidence type="ECO:0000313" key="2">
    <source>
        <dbReference type="Proteomes" id="UP000005546"/>
    </source>
</evidence>
<dbReference type="EMBL" id="AFBR01000090">
    <property type="protein sequence ID" value="EGG50986.1"/>
    <property type="molecule type" value="Genomic_DNA"/>
</dbReference>
<dbReference type="STRING" id="762982.HMPREF9442_03041"/>
<proteinExistence type="predicted"/>
<accession>F3QXV2</accession>